<dbReference type="CDD" id="cd01949">
    <property type="entry name" value="GGDEF"/>
    <property type="match status" value="1"/>
</dbReference>
<dbReference type="PANTHER" id="PTHR45138:SF9">
    <property type="entry name" value="DIGUANYLATE CYCLASE DGCM-RELATED"/>
    <property type="match status" value="1"/>
</dbReference>
<feature type="transmembrane region" description="Helical" evidence="1">
    <location>
        <begin position="107"/>
        <end position="126"/>
    </location>
</feature>
<keyword evidence="1" id="KW-0472">Membrane</keyword>
<protein>
    <recommendedName>
        <fullName evidence="2">GGDEF domain-containing protein</fullName>
    </recommendedName>
</protein>
<keyword evidence="1" id="KW-0812">Transmembrane</keyword>
<dbReference type="RefSeq" id="WP_343795881.1">
    <property type="nucleotide sequence ID" value="NZ_BAAADJ010000004.1"/>
</dbReference>
<dbReference type="Gene3D" id="3.30.70.270">
    <property type="match status" value="1"/>
</dbReference>
<feature type="transmembrane region" description="Helical" evidence="1">
    <location>
        <begin position="52"/>
        <end position="70"/>
    </location>
</feature>
<evidence type="ECO:0000256" key="1">
    <source>
        <dbReference type="SAM" id="Phobius"/>
    </source>
</evidence>
<proteinExistence type="predicted"/>
<feature type="domain" description="GGDEF" evidence="2">
    <location>
        <begin position="230"/>
        <end position="356"/>
    </location>
</feature>
<dbReference type="Proteomes" id="UP001500782">
    <property type="component" value="Unassembled WGS sequence"/>
</dbReference>
<feature type="transmembrane region" description="Helical" evidence="1">
    <location>
        <begin position="75"/>
        <end position="95"/>
    </location>
</feature>
<evidence type="ECO:0000313" key="3">
    <source>
        <dbReference type="EMBL" id="GAA0316622.1"/>
    </source>
</evidence>
<keyword evidence="4" id="KW-1185">Reference proteome</keyword>
<feature type="transmembrane region" description="Helical" evidence="1">
    <location>
        <begin position="165"/>
        <end position="183"/>
    </location>
</feature>
<dbReference type="InterPro" id="IPR050469">
    <property type="entry name" value="Diguanylate_Cyclase"/>
</dbReference>
<gene>
    <name evidence="3" type="ORF">GCM10008967_04020</name>
</gene>
<dbReference type="Pfam" id="PF00990">
    <property type="entry name" value="GGDEF"/>
    <property type="match status" value="1"/>
</dbReference>
<keyword evidence="1" id="KW-1133">Transmembrane helix</keyword>
<feature type="transmembrane region" description="Helical" evidence="1">
    <location>
        <begin position="133"/>
        <end position="153"/>
    </location>
</feature>
<dbReference type="PROSITE" id="PS50887">
    <property type="entry name" value="GGDEF"/>
    <property type="match status" value="1"/>
</dbReference>
<dbReference type="EMBL" id="BAAADJ010000004">
    <property type="protein sequence ID" value="GAA0316622.1"/>
    <property type="molecule type" value="Genomic_DNA"/>
</dbReference>
<sequence length="356" mass="40827">MRPNSYFYKNTTFIQLKRRIYKVLLPVLILAFTLVVLTLYTGDIKLGPLNTVTFFVLCVGLAFCYVLLFWKKIPFYYVEIAVCLIGSVIFLSRMFNDVNISLGRDGNYSIGTVTFWVPLLYLIFFFTFKGKAALAFSIVIYSLSVIPGVQHVLHSPYRDTYTLDVLVQFYMATLGFIVILYYVQSILEAFMQADVEKHNANTDYLTNLPNRRKMDIHLHEAWHNAKHDQKSLSIILFDVDNFKCVNDQFGHHVGDEVLKELASVVQMNLPKSAFFGRWGGEEFLIIAEKHSIDEGIELAERIRSAIRLYSFSETGRVTSSFGVAEYYHGDLPKDMLKRADEALYFAKENGKNRVGA</sequence>
<evidence type="ECO:0000259" key="2">
    <source>
        <dbReference type="PROSITE" id="PS50887"/>
    </source>
</evidence>
<dbReference type="InterPro" id="IPR029787">
    <property type="entry name" value="Nucleotide_cyclase"/>
</dbReference>
<accession>A0ABN0VT27</accession>
<comment type="caution">
    <text evidence="3">The sequence shown here is derived from an EMBL/GenBank/DDBJ whole genome shotgun (WGS) entry which is preliminary data.</text>
</comment>
<feature type="transmembrane region" description="Helical" evidence="1">
    <location>
        <begin position="20"/>
        <end position="40"/>
    </location>
</feature>
<dbReference type="NCBIfam" id="TIGR00254">
    <property type="entry name" value="GGDEF"/>
    <property type="match status" value="1"/>
</dbReference>
<dbReference type="InterPro" id="IPR043128">
    <property type="entry name" value="Rev_trsase/Diguanyl_cyclase"/>
</dbReference>
<reference evidence="3 4" key="1">
    <citation type="journal article" date="2019" name="Int. J. Syst. Evol. Microbiol.">
        <title>The Global Catalogue of Microorganisms (GCM) 10K type strain sequencing project: providing services to taxonomists for standard genome sequencing and annotation.</title>
        <authorList>
            <consortium name="The Broad Institute Genomics Platform"/>
            <consortium name="The Broad Institute Genome Sequencing Center for Infectious Disease"/>
            <person name="Wu L."/>
            <person name="Ma J."/>
        </authorList>
    </citation>
    <scope>NUCLEOTIDE SEQUENCE [LARGE SCALE GENOMIC DNA]</scope>
    <source>
        <strain evidence="3 4">JCM 9731</strain>
    </source>
</reference>
<dbReference type="PANTHER" id="PTHR45138">
    <property type="entry name" value="REGULATORY COMPONENTS OF SENSORY TRANSDUCTION SYSTEM"/>
    <property type="match status" value="1"/>
</dbReference>
<organism evidence="3 4">
    <name type="scientific">Bacillus carboniphilus</name>
    <dbReference type="NCBI Taxonomy" id="86663"/>
    <lineage>
        <taxon>Bacteria</taxon>
        <taxon>Bacillati</taxon>
        <taxon>Bacillota</taxon>
        <taxon>Bacilli</taxon>
        <taxon>Bacillales</taxon>
        <taxon>Bacillaceae</taxon>
        <taxon>Bacillus</taxon>
    </lineage>
</organism>
<dbReference type="SUPFAM" id="SSF55073">
    <property type="entry name" value="Nucleotide cyclase"/>
    <property type="match status" value="1"/>
</dbReference>
<dbReference type="SMART" id="SM00267">
    <property type="entry name" value="GGDEF"/>
    <property type="match status" value="1"/>
</dbReference>
<name>A0ABN0VT27_9BACI</name>
<evidence type="ECO:0000313" key="4">
    <source>
        <dbReference type="Proteomes" id="UP001500782"/>
    </source>
</evidence>
<dbReference type="InterPro" id="IPR000160">
    <property type="entry name" value="GGDEF_dom"/>
</dbReference>